<protein>
    <submittedName>
        <fullName evidence="2">Uncharacterized protein</fullName>
    </submittedName>
</protein>
<gene>
    <name evidence="2" type="ORF">PMAYCL1PPCAC_14583</name>
</gene>
<dbReference type="EMBL" id="BTRK01000003">
    <property type="protein sequence ID" value="GMR44388.1"/>
    <property type="molecule type" value="Genomic_DNA"/>
</dbReference>
<feature type="region of interest" description="Disordered" evidence="1">
    <location>
        <begin position="1"/>
        <end position="41"/>
    </location>
</feature>
<dbReference type="AlphaFoldDB" id="A0AAN5CAN6"/>
<keyword evidence="3" id="KW-1185">Reference proteome</keyword>
<feature type="non-terminal residue" evidence="2">
    <location>
        <position position="107"/>
    </location>
</feature>
<feature type="non-terminal residue" evidence="2">
    <location>
        <position position="1"/>
    </location>
</feature>
<dbReference type="Proteomes" id="UP001328107">
    <property type="component" value="Unassembled WGS sequence"/>
</dbReference>
<organism evidence="2 3">
    <name type="scientific">Pristionchus mayeri</name>
    <dbReference type="NCBI Taxonomy" id="1317129"/>
    <lineage>
        <taxon>Eukaryota</taxon>
        <taxon>Metazoa</taxon>
        <taxon>Ecdysozoa</taxon>
        <taxon>Nematoda</taxon>
        <taxon>Chromadorea</taxon>
        <taxon>Rhabditida</taxon>
        <taxon>Rhabditina</taxon>
        <taxon>Diplogasteromorpha</taxon>
        <taxon>Diplogasteroidea</taxon>
        <taxon>Neodiplogasteridae</taxon>
        <taxon>Pristionchus</taxon>
    </lineage>
</organism>
<evidence type="ECO:0000313" key="2">
    <source>
        <dbReference type="EMBL" id="GMR44388.1"/>
    </source>
</evidence>
<evidence type="ECO:0000313" key="3">
    <source>
        <dbReference type="Proteomes" id="UP001328107"/>
    </source>
</evidence>
<reference evidence="3" key="1">
    <citation type="submission" date="2022-10" db="EMBL/GenBank/DDBJ databases">
        <title>Genome assembly of Pristionchus species.</title>
        <authorList>
            <person name="Yoshida K."/>
            <person name="Sommer R.J."/>
        </authorList>
    </citation>
    <scope>NUCLEOTIDE SEQUENCE [LARGE SCALE GENOMIC DNA]</scope>
    <source>
        <strain evidence="3">RS5460</strain>
    </source>
</reference>
<sequence length="107" mass="12037">VLLLRHSPHLHSPPPHRHTRTHRHLRHHRRLSSTSHPNESGSCLCISRTRCAPPRLPPPLHHHLSYCKIRPPRLLCRASPIESGQSALSLNRTIVPLAHVGAPGEVH</sequence>
<accession>A0AAN5CAN6</accession>
<proteinExistence type="predicted"/>
<feature type="compositionally biased region" description="Basic residues" evidence="1">
    <location>
        <begin position="1"/>
        <end position="31"/>
    </location>
</feature>
<comment type="caution">
    <text evidence="2">The sequence shown here is derived from an EMBL/GenBank/DDBJ whole genome shotgun (WGS) entry which is preliminary data.</text>
</comment>
<name>A0AAN5CAN6_9BILA</name>
<evidence type="ECO:0000256" key="1">
    <source>
        <dbReference type="SAM" id="MobiDB-lite"/>
    </source>
</evidence>